<dbReference type="NCBIfam" id="TIGR01562">
    <property type="entry name" value="FdhE"/>
    <property type="match status" value="1"/>
</dbReference>
<feature type="domain" description="FdhE C-terminal" evidence="4">
    <location>
        <begin position="224"/>
        <end position="305"/>
    </location>
</feature>
<dbReference type="SUPFAM" id="SSF144020">
    <property type="entry name" value="FdhE-like"/>
    <property type="match status" value="1"/>
</dbReference>
<evidence type="ECO:0000256" key="1">
    <source>
        <dbReference type="ARBA" id="ARBA00022490"/>
    </source>
</evidence>
<dbReference type="Pfam" id="PF24859">
    <property type="entry name" value="FdhE_central"/>
    <property type="match status" value="1"/>
</dbReference>
<dbReference type="RefSeq" id="WP_377812741.1">
    <property type="nucleotide sequence ID" value="NZ_JBHRSJ010000004.1"/>
</dbReference>
<dbReference type="Proteomes" id="UP001595457">
    <property type="component" value="Unassembled WGS sequence"/>
</dbReference>
<protein>
    <submittedName>
        <fullName evidence="5">Formate dehydrogenase accessory protein FdhE</fullName>
    </submittedName>
</protein>
<dbReference type="Gene3D" id="3.90.1670.10">
    <property type="entry name" value="FdhE-like domain"/>
    <property type="match status" value="1"/>
</dbReference>
<feature type="domain" description="FdhE central" evidence="3">
    <location>
        <begin position="185"/>
        <end position="223"/>
    </location>
</feature>
<accession>A0ABV7AQ11</accession>
<evidence type="ECO:0000313" key="6">
    <source>
        <dbReference type="Proteomes" id="UP001595457"/>
    </source>
</evidence>
<dbReference type="EMBL" id="JBHRSJ010000004">
    <property type="protein sequence ID" value="MFC2971160.1"/>
    <property type="molecule type" value="Genomic_DNA"/>
</dbReference>
<keyword evidence="6" id="KW-1185">Reference proteome</keyword>
<feature type="domain" description="FdhE N-terminal" evidence="2">
    <location>
        <begin position="18"/>
        <end position="175"/>
    </location>
</feature>
<evidence type="ECO:0000259" key="2">
    <source>
        <dbReference type="Pfam" id="PF04216"/>
    </source>
</evidence>
<sequence length="309" mass="33463">MSGQHAFGSAPGAIMAPEAVLLPDGEVFGRRALRLRELAEAVEPLADFLAFMAQLAQVQQQLLERAPLWRPAPGAFDLALEHGMPPLGVRALRGNVAWQPELFVLLDALELHVGQRQRRLLATLREQTPAQLEALADDVFEGRSGADEQRALLPLVAAALQLVWVRLAANLPRPPRRAEPESRGLCPCCGSPPVAGVIHGESRRSGVRYLHCALCACEWHLERVTCSLCGAGGKMLYLELDDAQGRPVLPVRAEACGECHGYLKLVQRDLHGRAEPVADDLASLALDLLLAEQGEYLRGGCNLLLVSGE</sequence>
<dbReference type="InterPro" id="IPR056797">
    <property type="entry name" value="FdhE_central"/>
</dbReference>
<dbReference type="InterPro" id="IPR056796">
    <property type="entry name" value="FdhE_C"/>
</dbReference>
<dbReference type="Pfam" id="PF04216">
    <property type="entry name" value="FdhE_N"/>
    <property type="match status" value="1"/>
</dbReference>
<gene>
    <name evidence="5" type="primary">fdhE</name>
    <name evidence="5" type="ORF">ACFOJE_02875</name>
</gene>
<name>A0ABV7AQ11_9GAMM</name>
<proteinExistence type="predicted"/>
<comment type="caution">
    <text evidence="5">The sequence shown here is derived from an EMBL/GenBank/DDBJ whole genome shotgun (WGS) entry which is preliminary data.</text>
</comment>
<dbReference type="PIRSF" id="PIRSF018296">
    <property type="entry name" value="Format_dh_formtn"/>
    <property type="match status" value="1"/>
</dbReference>
<evidence type="ECO:0000259" key="3">
    <source>
        <dbReference type="Pfam" id="PF24859"/>
    </source>
</evidence>
<dbReference type="Pfam" id="PF24860">
    <property type="entry name" value="FdhE_C"/>
    <property type="match status" value="1"/>
</dbReference>
<keyword evidence="1" id="KW-0963">Cytoplasm</keyword>
<dbReference type="InterPro" id="IPR056774">
    <property type="entry name" value="FdhE_N"/>
</dbReference>
<dbReference type="InterPro" id="IPR006452">
    <property type="entry name" value="Formate_DH_accessory"/>
</dbReference>
<evidence type="ECO:0000259" key="4">
    <source>
        <dbReference type="Pfam" id="PF24860"/>
    </source>
</evidence>
<dbReference type="PANTHER" id="PTHR37689">
    <property type="entry name" value="PROTEIN FDHE"/>
    <property type="match status" value="1"/>
</dbReference>
<organism evidence="5 6">
    <name type="scientific">Azotobacter bryophylli</name>
    <dbReference type="NCBI Taxonomy" id="1986537"/>
    <lineage>
        <taxon>Bacteria</taxon>
        <taxon>Pseudomonadati</taxon>
        <taxon>Pseudomonadota</taxon>
        <taxon>Gammaproteobacteria</taxon>
        <taxon>Pseudomonadales</taxon>
        <taxon>Pseudomonadaceae</taxon>
        <taxon>Azotobacter</taxon>
    </lineage>
</organism>
<dbReference type="PANTHER" id="PTHR37689:SF1">
    <property type="entry name" value="PROTEIN FDHE"/>
    <property type="match status" value="1"/>
</dbReference>
<dbReference type="CDD" id="cd16341">
    <property type="entry name" value="FdhE"/>
    <property type="match status" value="1"/>
</dbReference>
<evidence type="ECO:0000313" key="5">
    <source>
        <dbReference type="EMBL" id="MFC2971160.1"/>
    </source>
</evidence>
<dbReference type="InterPro" id="IPR024064">
    <property type="entry name" value="FdhE-like_sf"/>
</dbReference>
<reference evidence="6" key="1">
    <citation type="journal article" date="2019" name="Int. J. Syst. Evol. Microbiol.">
        <title>The Global Catalogue of Microorganisms (GCM) 10K type strain sequencing project: providing services to taxonomists for standard genome sequencing and annotation.</title>
        <authorList>
            <consortium name="The Broad Institute Genomics Platform"/>
            <consortium name="The Broad Institute Genome Sequencing Center for Infectious Disease"/>
            <person name="Wu L."/>
            <person name="Ma J."/>
        </authorList>
    </citation>
    <scope>NUCLEOTIDE SEQUENCE [LARGE SCALE GENOMIC DNA]</scope>
    <source>
        <strain evidence="6">KCTC 62195</strain>
    </source>
</reference>